<evidence type="ECO:0000313" key="2">
    <source>
        <dbReference type="Proteomes" id="UP001374599"/>
    </source>
</evidence>
<keyword evidence="2" id="KW-1185">Reference proteome</keyword>
<accession>A0ACB5ULV7</accession>
<comment type="caution">
    <text evidence="1">The sequence shown here is derived from an EMBL/GenBank/DDBJ whole genome shotgun (WGS) entry which is preliminary data.</text>
</comment>
<organism evidence="1 2">
    <name type="scientific">Vallitalea maricola</name>
    <dbReference type="NCBI Taxonomy" id="3074433"/>
    <lineage>
        <taxon>Bacteria</taxon>
        <taxon>Bacillati</taxon>
        <taxon>Bacillota</taxon>
        <taxon>Clostridia</taxon>
        <taxon>Lachnospirales</taxon>
        <taxon>Vallitaleaceae</taxon>
        <taxon>Vallitalea</taxon>
    </lineage>
</organism>
<dbReference type="Proteomes" id="UP001374599">
    <property type="component" value="Unassembled WGS sequence"/>
</dbReference>
<gene>
    <name evidence="1" type="ORF">AN2V17_27520</name>
</gene>
<proteinExistence type="predicted"/>
<reference evidence="1" key="1">
    <citation type="submission" date="2023-09" db="EMBL/GenBank/DDBJ databases">
        <title>Vallitalea sediminicola and Vallitalea maricola sp. nov., anaerobic bacteria isolated from marine sediment.</title>
        <authorList>
            <person name="Hirano S."/>
            <person name="Maeda A."/>
            <person name="Terahara T."/>
            <person name="Mori K."/>
            <person name="Hamada M."/>
            <person name="Matsumoto R."/>
            <person name="Kobayashi T."/>
        </authorList>
    </citation>
    <scope>NUCLEOTIDE SEQUENCE</scope>
    <source>
        <strain evidence="1">AN17-2</strain>
    </source>
</reference>
<protein>
    <submittedName>
        <fullName evidence="1">Uncharacterized protein</fullName>
    </submittedName>
</protein>
<dbReference type="EMBL" id="BTPU01000044">
    <property type="protein sequence ID" value="GMQ63518.1"/>
    <property type="molecule type" value="Genomic_DNA"/>
</dbReference>
<evidence type="ECO:0000313" key="1">
    <source>
        <dbReference type="EMBL" id="GMQ63518.1"/>
    </source>
</evidence>
<sequence length="333" mass="38878">MAIKTKTIYFYQLHFSKDTHKIKPDGTPLTTAISTSYFKDEFINILNNEMNNNTFQFGDTDQTYSLELIKWGKNINSINNTSSPAIDNKINYFFGKLGKKKDIIDFQKRKITTLKSTKITKADDEFFEVFTYFYMFFEDNNNNPTITLAFMKSQSAPDIRKLSLLSRKMTDPDYIIDVTPIIAKNGIDLIIKKDIVNSITYKISLPPDNLLDLDALGLSEKEFEEISELKSIDYEFTLKGKRSKNILNDKNILKKIFNKTKSYSLKKNGMSDELIACCRNEDEDMTKYNFLDNKFISKVTIDIANVSYWDDEVRLKMHEKYMKIRRVLLNHVR</sequence>
<name>A0ACB5ULV7_9FIRM</name>